<protein>
    <submittedName>
        <fullName evidence="1">Uncharacterized protein</fullName>
    </submittedName>
</protein>
<gene>
    <name evidence="1" type="ORF">JCM19232_495</name>
</gene>
<dbReference type="EMBL" id="BBSA01000001">
    <property type="protein sequence ID" value="GAM60162.1"/>
    <property type="molecule type" value="Genomic_DNA"/>
</dbReference>
<sequence>MLPHPRIPLDVQLHQSSSYSTPISYTPSEFDIFEGIATVYSQSPC</sequence>
<reference evidence="1 2" key="1">
    <citation type="submission" date="2015-01" db="EMBL/GenBank/DDBJ databases">
        <title>Vibrio sp. C5 JCM 19232 whole genome shotgun sequence.</title>
        <authorList>
            <person name="Sawabe T."/>
            <person name="Meirelles P."/>
            <person name="Feng G."/>
            <person name="Sayaka M."/>
            <person name="Hattori M."/>
            <person name="Ohkuma M."/>
        </authorList>
    </citation>
    <scope>NUCLEOTIDE SEQUENCE [LARGE SCALE GENOMIC DNA]</scope>
    <source>
        <strain evidence="1 2">JCM19232</strain>
    </source>
</reference>
<comment type="caution">
    <text evidence="1">The sequence shown here is derived from an EMBL/GenBank/DDBJ whole genome shotgun (WGS) entry which is preliminary data.</text>
</comment>
<reference evidence="1 2" key="2">
    <citation type="submission" date="2015-01" db="EMBL/GenBank/DDBJ databases">
        <authorList>
            <consortium name="NBRP consortium"/>
            <person name="Sawabe T."/>
            <person name="Meirelles P."/>
            <person name="Feng G."/>
            <person name="Sayaka M."/>
            <person name="Hattori M."/>
            <person name="Ohkuma M."/>
        </authorList>
    </citation>
    <scope>NUCLEOTIDE SEQUENCE [LARGE SCALE GENOMIC DNA]</scope>
    <source>
        <strain evidence="1 2">JCM19232</strain>
    </source>
</reference>
<accession>A0A0B8P6I0</accession>
<dbReference type="AlphaFoldDB" id="A0A0B8P6I0"/>
<organism evidence="1 2">
    <name type="scientific">Vibrio ishigakensis</name>
    <dbReference type="NCBI Taxonomy" id="1481914"/>
    <lineage>
        <taxon>Bacteria</taxon>
        <taxon>Pseudomonadati</taxon>
        <taxon>Pseudomonadota</taxon>
        <taxon>Gammaproteobacteria</taxon>
        <taxon>Vibrionales</taxon>
        <taxon>Vibrionaceae</taxon>
        <taxon>Vibrio</taxon>
    </lineage>
</organism>
<evidence type="ECO:0000313" key="1">
    <source>
        <dbReference type="EMBL" id="GAM60162.1"/>
    </source>
</evidence>
<name>A0A0B8P6I0_9VIBR</name>
<evidence type="ECO:0000313" key="2">
    <source>
        <dbReference type="Proteomes" id="UP000031670"/>
    </source>
</evidence>
<dbReference type="Proteomes" id="UP000031670">
    <property type="component" value="Unassembled WGS sequence"/>
</dbReference>
<proteinExistence type="predicted"/>